<sequence>MTTFPLRRLRLRPGEDHQDAVAIALEPFDLGGQRYLPVPAEVTADLLAQRATSGHVFRIRFAARLHGPCMRCLGDAVLELSVDTTEYQASDESAPEELRSEYVVDDQLRLSQWARDAIALALPDRILCRDDCAGLCPACGANLNDEPHVHEEAVADPRWAALEALREDG</sequence>
<organism evidence="1 2">
    <name type="scientific">Gaiella occulta</name>
    <dbReference type="NCBI Taxonomy" id="1002870"/>
    <lineage>
        <taxon>Bacteria</taxon>
        <taxon>Bacillati</taxon>
        <taxon>Actinomycetota</taxon>
        <taxon>Thermoleophilia</taxon>
        <taxon>Gaiellales</taxon>
        <taxon>Gaiellaceae</taxon>
        <taxon>Gaiella</taxon>
    </lineage>
</organism>
<proteinExistence type="predicted"/>
<name>A0A7M2YUN0_9ACTN</name>
<reference evidence="2" key="2">
    <citation type="journal article" date="2019" name="MicrobiologyOpen">
        <title>High-quality draft genome sequence of Gaiella occulta isolated from a 150 meter deep mineral water borehole and comparison with the genome sequences of other deep-branching lineages of the phylum Actinobacteria.</title>
        <authorList>
            <person name="Severino R."/>
            <person name="Froufe H.J.C."/>
            <person name="Barroso C."/>
            <person name="Albuquerque L."/>
            <person name="Lobo-da-Cunha A."/>
            <person name="da Costa M.S."/>
            <person name="Egas C."/>
        </authorList>
    </citation>
    <scope>NUCLEOTIDE SEQUENCE [LARGE SCALE GENOMIC DNA]</scope>
    <source>
        <strain evidence="2">F2-233</strain>
    </source>
</reference>
<evidence type="ECO:0000313" key="2">
    <source>
        <dbReference type="Proteomes" id="UP000254134"/>
    </source>
</evidence>
<dbReference type="Proteomes" id="UP000254134">
    <property type="component" value="Unassembled WGS sequence"/>
</dbReference>
<reference evidence="1 2" key="1">
    <citation type="submission" date="2018-07" db="EMBL/GenBank/DDBJ databases">
        <title>High-quality-draft genome sequence of Gaiella occulta.</title>
        <authorList>
            <person name="Severino R."/>
            <person name="Froufe H.J.C."/>
            <person name="Rainey F.A."/>
            <person name="Barroso C."/>
            <person name="Albuquerque L."/>
            <person name="Lobo-Da-Cunha A."/>
            <person name="Da Costa M.S."/>
            <person name="Egas C."/>
        </authorList>
    </citation>
    <scope>NUCLEOTIDE SEQUENCE [LARGE SCALE GENOMIC DNA]</scope>
    <source>
        <strain evidence="1 2">F2-233</strain>
    </source>
</reference>
<dbReference type="Pfam" id="PF02620">
    <property type="entry name" value="YceD"/>
    <property type="match status" value="1"/>
</dbReference>
<dbReference type="EMBL" id="QQZY01000006">
    <property type="protein sequence ID" value="RDI73803.1"/>
    <property type="molecule type" value="Genomic_DNA"/>
</dbReference>
<gene>
    <name evidence="1" type="ORF">Gocc_2367</name>
</gene>
<protein>
    <submittedName>
        <fullName evidence="1">Putative metal-binding protein</fullName>
    </submittedName>
</protein>
<comment type="caution">
    <text evidence="1">The sequence shown here is derived from an EMBL/GenBank/DDBJ whole genome shotgun (WGS) entry which is preliminary data.</text>
</comment>
<accession>A0A7M2YUN0</accession>
<evidence type="ECO:0000313" key="1">
    <source>
        <dbReference type="EMBL" id="RDI73803.1"/>
    </source>
</evidence>
<keyword evidence="2" id="KW-1185">Reference proteome</keyword>
<dbReference type="RefSeq" id="WP_181813633.1">
    <property type="nucleotide sequence ID" value="NZ_QQZY01000006.1"/>
</dbReference>
<dbReference type="AlphaFoldDB" id="A0A7M2YUN0"/>
<dbReference type="InterPro" id="IPR003772">
    <property type="entry name" value="YceD"/>
</dbReference>